<evidence type="ECO:0000313" key="2">
    <source>
        <dbReference type="Proteomes" id="UP000681967"/>
    </source>
</evidence>
<evidence type="ECO:0000313" key="1">
    <source>
        <dbReference type="EMBL" id="CAF5059352.1"/>
    </source>
</evidence>
<dbReference type="EMBL" id="CAJOBH010227917">
    <property type="protein sequence ID" value="CAF5059352.1"/>
    <property type="molecule type" value="Genomic_DNA"/>
</dbReference>
<name>A0A8S3EDY3_9BILA</name>
<reference evidence="1" key="1">
    <citation type="submission" date="2021-02" db="EMBL/GenBank/DDBJ databases">
        <authorList>
            <person name="Nowell W R."/>
        </authorList>
    </citation>
    <scope>NUCLEOTIDE SEQUENCE</scope>
</reference>
<dbReference type="AlphaFoldDB" id="A0A8S3EDY3"/>
<gene>
    <name evidence="1" type="ORF">BYL167_LOCUS59060</name>
</gene>
<dbReference type="Proteomes" id="UP000681967">
    <property type="component" value="Unassembled WGS sequence"/>
</dbReference>
<feature type="non-terminal residue" evidence="1">
    <location>
        <position position="1"/>
    </location>
</feature>
<feature type="non-terminal residue" evidence="1">
    <location>
        <position position="23"/>
    </location>
</feature>
<organism evidence="1 2">
    <name type="scientific">Rotaria magnacalcarata</name>
    <dbReference type="NCBI Taxonomy" id="392030"/>
    <lineage>
        <taxon>Eukaryota</taxon>
        <taxon>Metazoa</taxon>
        <taxon>Spiralia</taxon>
        <taxon>Gnathifera</taxon>
        <taxon>Rotifera</taxon>
        <taxon>Eurotatoria</taxon>
        <taxon>Bdelloidea</taxon>
        <taxon>Philodinida</taxon>
        <taxon>Philodinidae</taxon>
        <taxon>Rotaria</taxon>
    </lineage>
</organism>
<accession>A0A8S3EDY3</accession>
<protein>
    <submittedName>
        <fullName evidence="1">Uncharacterized protein</fullName>
    </submittedName>
</protein>
<sequence length="23" mass="2733">MKQRRWHCCNAHWLPVCPLAIGL</sequence>
<comment type="caution">
    <text evidence="1">The sequence shown here is derived from an EMBL/GenBank/DDBJ whole genome shotgun (WGS) entry which is preliminary data.</text>
</comment>
<proteinExistence type="predicted"/>